<evidence type="ECO:0000313" key="3">
    <source>
        <dbReference type="Proteomes" id="UP000828390"/>
    </source>
</evidence>
<evidence type="ECO:0000256" key="1">
    <source>
        <dbReference type="SAM" id="MobiDB-lite"/>
    </source>
</evidence>
<sequence length="72" mass="8671">MTSCNFLERRHWRPRLKTSPLKRNQETKTANPEWSGYKIKTPFSRVDANNKLLEHTLLSRCQHRQQPLEHET</sequence>
<protein>
    <submittedName>
        <fullName evidence="2">Uncharacterized protein</fullName>
    </submittedName>
</protein>
<name>A0A9D4IMX1_DREPO</name>
<dbReference type="Proteomes" id="UP000828390">
    <property type="component" value="Unassembled WGS sequence"/>
</dbReference>
<comment type="caution">
    <text evidence="2">The sequence shown here is derived from an EMBL/GenBank/DDBJ whole genome shotgun (WGS) entry which is preliminary data.</text>
</comment>
<feature type="region of interest" description="Disordered" evidence="1">
    <location>
        <begin position="15"/>
        <end position="36"/>
    </location>
</feature>
<reference evidence="2" key="1">
    <citation type="journal article" date="2019" name="bioRxiv">
        <title>The Genome of the Zebra Mussel, Dreissena polymorpha: A Resource for Invasive Species Research.</title>
        <authorList>
            <person name="McCartney M.A."/>
            <person name="Auch B."/>
            <person name="Kono T."/>
            <person name="Mallez S."/>
            <person name="Zhang Y."/>
            <person name="Obille A."/>
            <person name="Becker A."/>
            <person name="Abrahante J.E."/>
            <person name="Garbe J."/>
            <person name="Badalamenti J.P."/>
            <person name="Herman A."/>
            <person name="Mangelson H."/>
            <person name="Liachko I."/>
            <person name="Sullivan S."/>
            <person name="Sone E.D."/>
            <person name="Koren S."/>
            <person name="Silverstein K.A.T."/>
            <person name="Beckman K.B."/>
            <person name="Gohl D.M."/>
        </authorList>
    </citation>
    <scope>NUCLEOTIDE SEQUENCE</scope>
    <source>
        <strain evidence="2">Duluth1</strain>
        <tissue evidence="2">Whole animal</tissue>
    </source>
</reference>
<dbReference type="EMBL" id="JAIWYP010000009">
    <property type="protein sequence ID" value="KAH3777318.1"/>
    <property type="molecule type" value="Genomic_DNA"/>
</dbReference>
<proteinExistence type="predicted"/>
<accession>A0A9D4IMX1</accession>
<evidence type="ECO:0000313" key="2">
    <source>
        <dbReference type="EMBL" id="KAH3777318.1"/>
    </source>
</evidence>
<organism evidence="2 3">
    <name type="scientific">Dreissena polymorpha</name>
    <name type="common">Zebra mussel</name>
    <name type="synonym">Mytilus polymorpha</name>
    <dbReference type="NCBI Taxonomy" id="45954"/>
    <lineage>
        <taxon>Eukaryota</taxon>
        <taxon>Metazoa</taxon>
        <taxon>Spiralia</taxon>
        <taxon>Lophotrochozoa</taxon>
        <taxon>Mollusca</taxon>
        <taxon>Bivalvia</taxon>
        <taxon>Autobranchia</taxon>
        <taxon>Heteroconchia</taxon>
        <taxon>Euheterodonta</taxon>
        <taxon>Imparidentia</taxon>
        <taxon>Neoheterodontei</taxon>
        <taxon>Myida</taxon>
        <taxon>Dreissenoidea</taxon>
        <taxon>Dreissenidae</taxon>
        <taxon>Dreissena</taxon>
    </lineage>
</organism>
<keyword evidence="3" id="KW-1185">Reference proteome</keyword>
<gene>
    <name evidence="2" type="ORF">DPMN_178758</name>
</gene>
<dbReference type="AlphaFoldDB" id="A0A9D4IMX1"/>
<reference evidence="2" key="2">
    <citation type="submission" date="2020-11" db="EMBL/GenBank/DDBJ databases">
        <authorList>
            <person name="McCartney M.A."/>
            <person name="Auch B."/>
            <person name="Kono T."/>
            <person name="Mallez S."/>
            <person name="Becker A."/>
            <person name="Gohl D.M."/>
            <person name="Silverstein K.A.T."/>
            <person name="Koren S."/>
            <person name="Bechman K.B."/>
            <person name="Herman A."/>
            <person name="Abrahante J.E."/>
            <person name="Garbe J."/>
        </authorList>
    </citation>
    <scope>NUCLEOTIDE SEQUENCE</scope>
    <source>
        <strain evidence="2">Duluth1</strain>
        <tissue evidence="2">Whole animal</tissue>
    </source>
</reference>